<dbReference type="InterPro" id="IPR013783">
    <property type="entry name" value="Ig-like_fold"/>
</dbReference>
<feature type="compositionally biased region" description="Polar residues" evidence="2">
    <location>
        <begin position="307"/>
        <end position="319"/>
    </location>
</feature>
<feature type="compositionally biased region" description="Polar residues" evidence="2">
    <location>
        <begin position="266"/>
        <end position="281"/>
    </location>
</feature>
<dbReference type="AlphaFoldDB" id="A0A1I7V722"/>
<evidence type="ECO:0000259" key="3">
    <source>
        <dbReference type="PROSITE" id="PS50202"/>
    </source>
</evidence>
<feature type="compositionally biased region" description="Polar residues" evidence="2">
    <location>
        <begin position="399"/>
        <end position="413"/>
    </location>
</feature>
<protein>
    <submittedName>
        <fullName evidence="5">Major sperm protein</fullName>
    </submittedName>
</protein>
<evidence type="ECO:0000256" key="2">
    <source>
        <dbReference type="SAM" id="MobiDB-lite"/>
    </source>
</evidence>
<dbReference type="SUPFAM" id="SSF49354">
    <property type="entry name" value="PapD-like"/>
    <property type="match status" value="1"/>
</dbReference>
<feature type="domain" description="MSP" evidence="3">
    <location>
        <begin position="3"/>
        <end position="112"/>
    </location>
</feature>
<dbReference type="InterPro" id="IPR000535">
    <property type="entry name" value="MSP_dom"/>
</dbReference>
<feature type="compositionally biased region" description="Polar residues" evidence="2">
    <location>
        <begin position="328"/>
        <end position="341"/>
    </location>
</feature>
<evidence type="ECO:0000256" key="1">
    <source>
        <dbReference type="SAM" id="Coils"/>
    </source>
</evidence>
<keyword evidence="1" id="KW-0175">Coiled coil</keyword>
<name>A0A1I7V722_LOALO</name>
<feature type="compositionally biased region" description="Basic and acidic residues" evidence="2">
    <location>
        <begin position="154"/>
        <end position="178"/>
    </location>
</feature>
<dbReference type="Gene3D" id="2.60.40.10">
    <property type="entry name" value="Immunoglobulins"/>
    <property type="match status" value="1"/>
</dbReference>
<dbReference type="Proteomes" id="UP000095285">
    <property type="component" value="Unassembled WGS sequence"/>
</dbReference>
<dbReference type="WBParaSite" id="EN70_10588">
    <property type="protein sequence ID" value="EN70_10588"/>
    <property type="gene ID" value="EN70_10588"/>
</dbReference>
<dbReference type="InterPro" id="IPR008962">
    <property type="entry name" value="PapD-like_sf"/>
</dbReference>
<evidence type="ECO:0000313" key="4">
    <source>
        <dbReference type="Proteomes" id="UP000095285"/>
    </source>
</evidence>
<reference evidence="5" key="2">
    <citation type="submission" date="2016-11" db="UniProtKB">
        <authorList>
            <consortium name="WormBaseParasite"/>
        </authorList>
    </citation>
    <scope>IDENTIFICATION</scope>
</reference>
<feature type="region of interest" description="Disordered" evidence="2">
    <location>
        <begin position="516"/>
        <end position="555"/>
    </location>
</feature>
<reference evidence="4" key="1">
    <citation type="submission" date="2012-04" db="EMBL/GenBank/DDBJ databases">
        <title>The Genome Sequence of Loa loa.</title>
        <authorList>
            <consortium name="The Broad Institute Genome Sequencing Platform"/>
            <consortium name="Broad Institute Genome Sequencing Center for Infectious Disease"/>
            <person name="Nutman T.B."/>
            <person name="Fink D.L."/>
            <person name="Russ C."/>
            <person name="Young S."/>
            <person name="Zeng Q."/>
            <person name="Gargeya S."/>
            <person name="Alvarado L."/>
            <person name="Berlin A."/>
            <person name="Chapman S.B."/>
            <person name="Chen Z."/>
            <person name="Freedman E."/>
            <person name="Gellesch M."/>
            <person name="Goldberg J."/>
            <person name="Griggs A."/>
            <person name="Gujja S."/>
            <person name="Heilman E.R."/>
            <person name="Heiman D."/>
            <person name="Howarth C."/>
            <person name="Mehta T."/>
            <person name="Neiman D."/>
            <person name="Pearson M."/>
            <person name="Roberts A."/>
            <person name="Saif S."/>
            <person name="Shea T."/>
            <person name="Shenoy N."/>
            <person name="Sisk P."/>
            <person name="Stolte C."/>
            <person name="Sykes S."/>
            <person name="White J."/>
            <person name="Yandava C."/>
            <person name="Haas B."/>
            <person name="Henn M.R."/>
            <person name="Nusbaum C."/>
            <person name="Birren B."/>
        </authorList>
    </citation>
    <scope>NUCLEOTIDE SEQUENCE [LARGE SCALE GENOMIC DNA]</scope>
</reference>
<accession>A0A1I7V722</accession>
<proteinExistence type="predicted"/>
<evidence type="ECO:0000313" key="5">
    <source>
        <dbReference type="WBParaSite" id="EN70_10588"/>
    </source>
</evidence>
<organism evidence="4 5">
    <name type="scientific">Loa loa</name>
    <name type="common">Eye worm</name>
    <name type="synonym">Filaria loa</name>
    <dbReference type="NCBI Taxonomy" id="7209"/>
    <lineage>
        <taxon>Eukaryota</taxon>
        <taxon>Metazoa</taxon>
        <taxon>Ecdysozoa</taxon>
        <taxon>Nematoda</taxon>
        <taxon>Chromadorea</taxon>
        <taxon>Rhabditida</taxon>
        <taxon>Spirurina</taxon>
        <taxon>Spiruromorpha</taxon>
        <taxon>Filarioidea</taxon>
        <taxon>Onchocercidae</taxon>
        <taxon>Loa</taxon>
    </lineage>
</organism>
<feature type="region of interest" description="Disordered" evidence="2">
    <location>
        <begin position="154"/>
        <end position="191"/>
    </location>
</feature>
<dbReference type="PROSITE" id="PS50202">
    <property type="entry name" value="MSP"/>
    <property type="match status" value="1"/>
</dbReference>
<feature type="compositionally biased region" description="Polar residues" evidence="2">
    <location>
        <begin position="350"/>
        <end position="363"/>
    </location>
</feature>
<sequence>MSYLQCTPATIQVPCTGGTTTHILEAIGTERLAFKVKLKQKYYDLYRVSPPLGFVKPGMKKELFLRRLPGKPGKTKLVVEYIASPQGYDPRKPFVDGADVGVLDLRVRAYSDKRLPDKVGKIAGKLVTKAGQKFTPAPGYDDLKLETEIDEIYKDKDKLTPGEQEGTKEKEKKDKTEKEEDESSSSNGDAPIQVVIPNLWKDLNIGQIQKNDELKAALEMMTNENKRLDEIIKQMMKEITFLRESLLSTVMKLASTVVAGTATTSPSDGQGKLTSITVTSPTTGKSGGGISVGSTITGISGDIKTSAATGTSRVSSPATSGAGGVKSSAATGTSRVSSPATSGAGGVKSSAATGASRITSPATSGARGVKSSAATGASRIKSPATSGTDGIKTLAATGESRTTSPISGGASSIKTSIPSDVSGAQTPISVAADGILSHTGADIEVEKYLSAMLAEGGPTAEVKGSDGVTFAADGGIKEFSLYCPGASSGGLTSAYMTSSSPGTGKAKNISFAFGNTADQLGQSGRPDSPGGGSSGGTRSVSAAGGGRGRAGSVYL</sequence>
<feature type="region of interest" description="Disordered" evidence="2">
    <location>
        <begin position="307"/>
        <end position="413"/>
    </location>
</feature>
<dbReference type="Pfam" id="PF00635">
    <property type="entry name" value="Motile_Sperm"/>
    <property type="match status" value="1"/>
</dbReference>
<keyword evidence="4" id="KW-1185">Reference proteome</keyword>
<feature type="region of interest" description="Disordered" evidence="2">
    <location>
        <begin position="261"/>
        <end position="291"/>
    </location>
</feature>
<feature type="coiled-coil region" evidence="1">
    <location>
        <begin position="211"/>
        <end position="245"/>
    </location>
</feature>